<organism evidence="2 3">
    <name type="scientific">Candidatus Avoscillospira stercoripullorum</name>
    <dbReference type="NCBI Taxonomy" id="2840709"/>
    <lineage>
        <taxon>Bacteria</taxon>
        <taxon>Bacillati</taxon>
        <taxon>Bacillota</taxon>
        <taxon>Clostridia</taxon>
        <taxon>Eubacteriales</taxon>
        <taxon>Oscillospiraceae</taxon>
        <taxon>Oscillospiraceae incertae sedis</taxon>
        <taxon>Candidatus Avoscillospira</taxon>
    </lineage>
</organism>
<evidence type="ECO:0000313" key="3">
    <source>
        <dbReference type="Proteomes" id="UP000824258"/>
    </source>
</evidence>
<dbReference type="InterPro" id="IPR025480">
    <property type="entry name" value="DUF4330"/>
</dbReference>
<name>A0A9D1A6I2_9FIRM</name>
<keyword evidence="1" id="KW-1133">Transmembrane helix</keyword>
<gene>
    <name evidence="2" type="ORF">IAA70_00540</name>
</gene>
<keyword evidence="1" id="KW-0812">Transmembrane</keyword>
<reference evidence="2" key="1">
    <citation type="submission" date="2020-10" db="EMBL/GenBank/DDBJ databases">
        <authorList>
            <person name="Gilroy R."/>
        </authorList>
    </citation>
    <scope>NUCLEOTIDE SEQUENCE</scope>
    <source>
        <strain evidence="2">ChiHjej9B8-7071</strain>
    </source>
</reference>
<feature type="transmembrane region" description="Helical" evidence="1">
    <location>
        <begin position="16"/>
        <end position="37"/>
    </location>
</feature>
<dbReference type="AlphaFoldDB" id="A0A9D1A6I2"/>
<evidence type="ECO:0000256" key="1">
    <source>
        <dbReference type="SAM" id="Phobius"/>
    </source>
</evidence>
<keyword evidence="1" id="KW-0472">Membrane</keyword>
<evidence type="ECO:0000313" key="2">
    <source>
        <dbReference type="EMBL" id="HIR08871.1"/>
    </source>
</evidence>
<dbReference type="Pfam" id="PF14221">
    <property type="entry name" value="DUF4330"/>
    <property type="match status" value="2"/>
</dbReference>
<comment type="caution">
    <text evidence="2">The sequence shown here is derived from an EMBL/GenBank/DDBJ whole genome shotgun (WGS) entry which is preliminary data.</text>
</comment>
<dbReference type="Proteomes" id="UP000824258">
    <property type="component" value="Unassembled WGS sequence"/>
</dbReference>
<dbReference type="EMBL" id="DVGD01000013">
    <property type="protein sequence ID" value="HIR08871.1"/>
    <property type="molecule type" value="Genomic_DNA"/>
</dbReference>
<accession>A0A9D1A6I2</accession>
<protein>
    <submittedName>
        <fullName evidence="2">DUF4330 domain-containing protein</fullName>
    </submittedName>
</protein>
<sequence>MKLVDEKGRLFGKLNLIDLAVIIIVLAVIAAVGMKLFGNKAVASATTQQVTLTYEVVAQDVPDHVAEYCVAHTGGQLLSSGKLLDGYITGCEAVEVSDENGTHTDLYFTIEVNTTFSSSAYVVGSQEVRVGMEHLVKTSDIEVEGIISNLEVTNNG</sequence>
<proteinExistence type="predicted"/>
<reference evidence="2" key="2">
    <citation type="journal article" date="2021" name="PeerJ">
        <title>Extensive microbial diversity within the chicken gut microbiome revealed by metagenomics and culture.</title>
        <authorList>
            <person name="Gilroy R."/>
            <person name="Ravi A."/>
            <person name="Getino M."/>
            <person name="Pursley I."/>
            <person name="Horton D.L."/>
            <person name="Alikhan N.F."/>
            <person name="Baker D."/>
            <person name="Gharbi K."/>
            <person name="Hall N."/>
            <person name="Watson M."/>
            <person name="Adriaenssens E.M."/>
            <person name="Foster-Nyarko E."/>
            <person name="Jarju S."/>
            <person name="Secka A."/>
            <person name="Antonio M."/>
            <person name="Oren A."/>
            <person name="Chaudhuri R.R."/>
            <person name="La Ragione R."/>
            <person name="Hildebrand F."/>
            <person name="Pallen M.J."/>
        </authorList>
    </citation>
    <scope>NUCLEOTIDE SEQUENCE</scope>
    <source>
        <strain evidence="2">ChiHjej9B8-7071</strain>
    </source>
</reference>